<protein>
    <submittedName>
        <fullName evidence="2">Uncharacterized protein</fullName>
    </submittedName>
</protein>
<feature type="region of interest" description="Disordered" evidence="1">
    <location>
        <begin position="278"/>
        <end position="327"/>
    </location>
</feature>
<dbReference type="AlphaFoldDB" id="A0A3E2HC85"/>
<organism evidence="2 3">
    <name type="scientific">Scytalidium lignicola</name>
    <name type="common">Hyphomycete</name>
    <dbReference type="NCBI Taxonomy" id="5539"/>
    <lineage>
        <taxon>Eukaryota</taxon>
        <taxon>Fungi</taxon>
        <taxon>Dikarya</taxon>
        <taxon>Ascomycota</taxon>
        <taxon>Pezizomycotina</taxon>
        <taxon>Leotiomycetes</taxon>
        <taxon>Leotiomycetes incertae sedis</taxon>
        <taxon>Scytalidium</taxon>
    </lineage>
</organism>
<evidence type="ECO:0000313" key="3">
    <source>
        <dbReference type="Proteomes" id="UP000258309"/>
    </source>
</evidence>
<proteinExistence type="predicted"/>
<gene>
    <name evidence="2" type="ORF">B7463_g5344</name>
</gene>
<accession>A0A3E2HC85</accession>
<evidence type="ECO:0000256" key="1">
    <source>
        <dbReference type="SAM" id="MobiDB-lite"/>
    </source>
</evidence>
<reference evidence="2 3" key="1">
    <citation type="submission" date="2018-05" db="EMBL/GenBank/DDBJ databases">
        <title>Draft genome sequence of Scytalidium lignicola DSM 105466, a ubiquitous saprotrophic fungus.</title>
        <authorList>
            <person name="Buettner E."/>
            <person name="Gebauer A.M."/>
            <person name="Hofrichter M."/>
            <person name="Liers C."/>
            <person name="Kellner H."/>
        </authorList>
    </citation>
    <scope>NUCLEOTIDE SEQUENCE [LARGE SCALE GENOMIC DNA]</scope>
    <source>
        <strain evidence="2 3">DSM 105466</strain>
    </source>
</reference>
<sequence>MAGDARRKYIDLDVMDHRELAKKINARHLVLTNGDVAIQNGQKLVYFCKLNGALINLFDMVRKFSRGAWPTRPDISSPDHSEGRNHAIIVENQDFDFFMEDKSIETGTYGHARLILSSGIYDTYSYRGRIMKVHTFLQAMLLAGCVHESIQPCRDRMAIERIMWRLRHSLDARQQYRGYASDSIQDREYRHWNKDQRSQNTKEIAAWNSRNKQRDEGSWKNTTRQFPQNLAKSRFDLGICHSPHCENDTYEQPKYFVDIESFENDDVASVSGNGFEYLPDGFNKPGQIPKDSAKSTKRARSTTLEERESGEGASLFKKSRNQQVTPR</sequence>
<keyword evidence="3" id="KW-1185">Reference proteome</keyword>
<feature type="non-terminal residue" evidence="2">
    <location>
        <position position="1"/>
    </location>
</feature>
<comment type="caution">
    <text evidence="2">The sequence shown here is derived from an EMBL/GenBank/DDBJ whole genome shotgun (WGS) entry which is preliminary data.</text>
</comment>
<dbReference type="OrthoDB" id="10620616at2759"/>
<evidence type="ECO:0000313" key="2">
    <source>
        <dbReference type="EMBL" id="RFU31014.1"/>
    </source>
</evidence>
<dbReference type="Proteomes" id="UP000258309">
    <property type="component" value="Unassembled WGS sequence"/>
</dbReference>
<dbReference type="EMBL" id="NCSJ02000086">
    <property type="protein sequence ID" value="RFU31014.1"/>
    <property type="molecule type" value="Genomic_DNA"/>
</dbReference>
<name>A0A3E2HC85_SCYLI</name>
<feature type="non-terminal residue" evidence="2">
    <location>
        <position position="327"/>
    </location>
</feature>